<keyword evidence="2" id="KW-1185">Reference proteome</keyword>
<dbReference type="AlphaFoldDB" id="A0A4C1UNR6"/>
<protein>
    <submittedName>
        <fullName evidence="1">Uncharacterized protein</fullName>
    </submittedName>
</protein>
<evidence type="ECO:0000313" key="1">
    <source>
        <dbReference type="EMBL" id="GBP27979.1"/>
    </source>
</evidence>
<reference evidence="1 2" key="1">
    <citation type="journal article" date="2019" name="Commun. Biol.">
        <title>The bagworm genome reveals a unique fibroin gene that provides high tensile strength.</title>
        <authorList>
            <person name="Kono N."/>
            <person name="Nakamura H."/>
            <person name="Ohtoshi R."/>
            <person name="Tomita M."/>
            <person name="Numata K."/>
            <person name="Arakawa K."/>
        </authorList>
    </citation>
    <scope>NUCLEOTIDE SEQUENCE [LARGE SCALE GENOMIC DNA]</scope>
</reference>
<sequence length="176" mass="18999">MATSLALNGFYFASRAPRRAADAADAEPPNRCQSTRPLPLVGRGGCIGHADVFKAQIAIESIQILLGSDADAQSDDDDVGPDDVNVTVENGYIHEFFNETIYYGHQQRNGFEAPAASSLLATAAVAATAAHSANIPQLRKLGYHPRRLDLATQHNARALRLDRIAESERIVDNMNS</sequence>
<gene>
    <name evidence="1" type="ORF">EVAR_83610_1</name>
</gene>
<proteinExistence type="predicted"/>
<dbReference type="EMBL" id="BGZK01000201">
    <property type="protein sequence ID" value="GBP27979.1"/>
    <property type="molecule type" value="Genomic_DNA"/>
</dbReference>
<dbReference type="Proteomes" id="UP000299102">
    <property type="component" value="Unassembled WGS sequence"/>
</dbReference>
<comment type="caution">
    <text evidence="1">The sequence shown here is derived from an EMBL/GenBank/DDBJ whole genome shotgun (WGS) entry which is preliminary data.</text>
</comment>
<evidence type="ECO:0000313" key="2">
    <source>
        <dbReference type="Proteomes" id="UP000299102"/>
    </source>
</evidence>
<accession>A0A4C1UNR6</accession>
<organism evidence="1 2">
    <name type="scientific">Eumeta variegata</name>
    <name type="common">Bagworm moth</name>
    <name type="synonym">Eumeta japonica</name>
    <dbReference type="NCBI Taxonomy" id="151549"/>
    <lineage>
        <taxon>Eukaryota</taxon>
        <taxon>Metazoa</taxon>
        <taxon>Ecdysozoa</taxon>
        <taxon>Arthropoda</taxon>
        <taxon>Hexapoda</taxon>
        <taxon>Insecta</taxon>
        <taxon>Pterygota</taxon>
        <taxon>Neoptera</taxon>
        <taxon>Endopterygota</taxon>
        <taxon>Lepidoptera</taxon>
        <taxon>Glossata</taxon>
        <taxon>Ditrysia</taxon>
        <taxon>Tineoidea</taxon>
        <taxon>Psychidae</taxon>
        <taxon>Oiketicinae</taxon>
        <taxon>Eumeta</taxon>
    </lineage>
</organism>
<name>A0A4C1UNR6_EUMVA</name>